<accession>A0AAE3U7K5</accession>
<dbReference type="Pfam" id="PF00691">
    <property type="entry name" value="OmpA"/>
    <property type="match status" value="1"/>
</dbReference>
<dbReference type="PROSITE" id="PS51257">
    <property type="entry name" value="PROKAR_LIPOPROTEIN"/>
    <property type="match status" value="1"/>
</dbReference>
<dbReference type="PANTHER" id="PTHR30329:SF21">
    <property type="entry name" value="LIPOPROTEIN YIAD-RELATED"/>
    <property type="match status" value="1"/>
</dbReference>
<sequence length="643" mass="71590">MLRKSIPIFFVFGILLLASCNSASRLYKKGVQQMRAGKYQPAIDNFTKAKAKNASFKPLEINTSIASAYWYSNRIKEAEPFYKDAIAAGNKDDTVKYYYAYALKANGKYKEAQAAFEDYMKTAKSLRLRALAKKEIENLPEIEKTASQKTFYEIQNVQALNTTASEFSPVLQGENIIFTASRKEKAYEANGLGMVGLYKSKLADSTSLQKPELFSDKIYDANVNEGTPTFSKDGKMMIFARGNLGGRTRGRKDMDLYISYFRDNKWTDPELMPISHPDAWDAQPTLSTDGKTLYFASNRSGGLGGVDLWRATADASGRFGKPTNMGTKINTPGNDMFPYVSDDGKLYFSSDGHPGLGRLDMFVAIRKAGEITLSNMGVPMNSTGDDFGIIFKTPTTGYFSSDREGGKGDDDIYYFEDKNPGYKIVNYFLAGTTITKGPTGDVVLGNTKIQFMEGDKQIGEMTTKDDGTFKFPVQEGKNYMIIAAKPDYLTNREPFSMSGRTIPQEMLIKPVTDTTFYVKVPLNREEKGVTLVLNIYYDLDKADIRPDAAIELDKVVQFLNDNPRISVELGSHTDARASDDYNLALSQRRADSAVQYLKSKGIGAGRIAAKGYGETVLLIKEAETEEEHQQNRRTEIRVTGVNK</sequence>
<feature type="compositionally biased region" description="Basic and acidic residues" evidence="5">
    <location>
        <begin position="627"/>
        <end position="636"/>
    </location>
</feature>
<gene>
    <name evidence="7" type="ORF">QNI16_21180</name>
</gene>
<dbReference type="InterPro" id="IPR050330">
    <property type="entry name" value="Bact_OuterMem_StrucFunc"/>
</dbReference>
<feature type="region of interest" description="Disordered" evidence="5">
    <location>
        <begin position="623"/>
        <end position="643"/>
    </location>
</feature>
<evidence type="ECO:0000256" key="2">
    <source>
        <dbReference type="ARBA" id="ARBA00023136"/>
    </source>
</evidence>
<dbReference type="Gene3D" id="2.120.10.30">
    <property type="entry name" value="TolB, C-terminal domain"/>
    <property type="match status" value="1"/>
</dbReference>
<dbReference type="InterPro" id="IPR006665">
    <property type="entry name" value="OmpA-like"/>
</dbReference>
<organism evidence="7 8">
    <name type="scientific">Xanthocytophaga flava</name>
    <dbReference type="NCBI Taxonomy" id="3048013"/>
    <lineage>
        <taxon>Bacteria</taxon>
        <taxon>Pseudomonadati</taxon>
        <taxon>Bacteroidota</taxon>
        <taxon>Cytophagia</taxon>
        <taxon>Cytophagales</taxon>
        <taxon>Rhodocytophagaceae</taxon>
        <taxon>Xanthocytophaga</taxon>
    </lineage>
</organism>
<dbReference type="InterPro" id="IPR011659">
    <property type="entry name" value="WD40"/>
</dbReference>
<dbReference type="SUPFAM" id="SSF82171">
    <property type="entry name" value="DPP6 N-terminal domain-like"/>
    <property type="match status" value="1"/>
</dbReference>
<dbReference type="Pfam" id="PF07676">
    <property type="entry name" value="PD40"/>
    <property type="match status" value="3"/>
</dbReference>
<feature type="domain" description="OmpA-like" evidence="6">
    <location>
        <begin position="524"/>
        <end position="642"/>
    </location>
</feature>
<dbReference type="PROSITE" id="PS51123">
    <property type="entry name" value="OMPA_2"/>
    <property type="match status" value="1"/>
</dbReference>
<dbReference type="PRINTS" id="PR01021">
    <property type="entry name" value="OMPADOMAIN"/>
</dbReference>
<protein>
    <submittedName>
        <fullName evidence="7">OmpA family protein</fullName>
    </submittedName>
</protein>
<keyword evidence="2 4" id="KW-0472">Membrane</keyword>
<proteinExistence type="predicted"/>
<dbReference type="RefSeq" id="WP_313982536.1">
    <property type="nucleotide sequence ID" value="NZ_JASJOS010000010.1"/>
</dbReference>
<dbReference type="InterPro" id="IPR036737">
    <property type="entry name" value="OmpA-like_sf"/>
</dbReference>
<evidence type="ECO:0000256" key="1">
    <source>
        <dbReference type="ARBA" id="ARBA00004442"/>
    </source>
</evidence>
<dbReference type="InterPro" id="IPR011990">
    <property type="entry name" value="TPR-like_helical_dom_sf"/>
</dbReference>
<evidence type="ECO:0000259" key="6">
    <source>
        <dbReference type="PROSITE" id="PS51123"/>
    </source>
</evidence>
<dbReference type="Gene3D" id="3.30.1330.60">
    <property type="entry name" value="OmpA-like domain"/>
    <property type="match status" value="1"/>
</dbReference>
<dbReference type="EMBL" id="JASJOS010000010">
    <property type="protein sequence ID" value="MDJ1483029.1"/>
    <property type="molecule type" value="Genomic_DNA"/>
</dbReference>
<comment type="subcellular location">
    <subcellularLocation>
        <location evidence="1">Cell outer membrane</location>
    </subcellularLocation>
</comment>
<dbReference type="PANTHER" id="PTHR30329">
    <property type="entry name" value="STATOR ELEMENT OF FLAGELLAR MOTOR COMPLEX"/>
    <property type="match status" value="1"/>
</dbReference>
<dbReference type="SUPFAM" id="SSF103088">
    <property type="entry name" value="OmpA-like"/>
    <property type="match status" value="1"/>
</dbReference>
<evidence type="ECO:0000256" key="3">
    <source>
        <dbReference type="ARBA" id="ARBA00023237"/>
    </source>
</evidence>
<dbReference type="AlphaFoldDB" id="A0AAE3U7K5"/>
<dbReference type="Proteomes" id="UP001241110">
    <property type="component" value="Unassembled WGS sequence"/>
</dbReference>
<evidence type="ECO:0000313" key="7">
    <source>
        <dbReference type="EMBL" id="MDJ1483029.1"/>
    </source>
</evidence>
<evidence type="ECO:0000256" key="4">
    <source>
        <dbReference type="PROSITE-ProRule" id="PRU00473"/>
    </source>
</evidence>
<name>A0AAE3U7K5_9BACT</name>
<dbReference type="Gene3D" id="1.25.40.10">
    <property type="entry name" value="Tetratricopeptide repeat domain"/>
    <property type="match status" value="1"/>
</dbReference>
<dbReference type="SUPFAM" id="SSF48452">
    <property type="entry name" value="TPR-like"/>
    <property type="match status" value="1"/>
</dbReference>
<evidence type="ECO:0000256" key="5">
    <source>
        <dbReference type="SAM" id="MobiDB-lite"/>
    </source>
</evidence>
<dbReference type="InterPro" id="IPR011042">
    <property type="entry name" value="6-blade_b-propeller_TolB-like"/>
</dbReference>
<dbReference type="InterPro" id="IPR006664">
    <property type="entry name" value="OMP_bac"/>
</dbReference>
<evidence type="ECO:0000313" key="8">
    <source>
        <dbReference type="Proteomes" id="UP001241110"/>
    </source>
</evidence>
<reference evidence="7" key="1">
    <citation type="submission" date="2023-05" db="EMBL/GenBank/DDBJ databases">
        <authorList>
            <person name="Zhang X."/>
        </authorList>
    </citation>
    <scope>NUCLEOTIDE SEQUENCE</scope>
    <source>
        <strain evidence="7">YF14B1</strain>
    </source>
</reference>
<comment type="caution">
    <text evidence="7">The sequence shown here is derived from an EMBL/GenBank/DDBJ whole genome shotgun (WGS) entry which is preliminary data.</text>
</comment>
<dbReference type="CDD" id="cd07185">
    <property type="entry name" value="OmpA_C-like"/>
    <property type="match status" value="1"/>
</dbReference>
<keyword evidence="3" id="KW-0998">Cell outer membrane</keyword>
<dbReference type="GO" id="GO:0009279">
    <property type="term" value="C:cell outer membrane"/>
    <property type="evidence" value="ECO:0007669"/>
    <property type="project" value="UniProtKB-SubCell"/>
</dbReference>